<evidence type="ECO:0000313" key="12">
    <source>
        <dbReference type="EMBL" id="AOZ73181.1"/>
    </source>
</evidence>
<dbReference type="EMBL" id="CP017812">
    <property type="protein sequence ID" value="AOZ73181.1"/>
    <property type="molecule type" value="Genomic_DNA"/>
</dbReference>
<accession>A0A1D9MLD8</accession>
<evidence type="ECO:0000256" key="10">
    <source>
        <dbReference type="RuleBase" id="RU361205"/>
    </source>
</evidence>
<evidence type="ECO:0000256" key="7">
    <source>
        <dbReference type="ARBA" id="ARBA00022723"/>
    </source>
</evidence>
<comment type="catalytic activity">
    <reaction evidence="1">
        <text>(7,8-dihydropterin-6-yl)methyl diphosphate + 4-aminobenzoate = 7,8-dihydropteroate + diphosphate</text>
        <dbReference type="Rhea" id="RHEA:19949"/>
        <dbReference type="ChEBI" id="CHEBI:17836"/>
        <dbReference type="ChEBI" id="CHEBI:17839"/>
        <dbReference type="ChEBI" id="CHEBI:33019"/>
        <dbReference type="ChEBI" id="CHEBI:72950"/>
        <dbReference type="EC" id="2.5.1.15"/>
    </reaction>
</comment>
<evidence type="ECO:0000256" key="3">
    <source>
        <dbReference type="ARBA" id="ARBA00004763"/>
    </source>
</evidence>
<dbReference type="GO" id="GO:0004156">
    <property type="term" value="F:dihydropteroate synthase activity"/>
    <property type="evidence" value="ECO:0007669"/>
    <property type="project" value="UniProtKB-EC"/>
</dbReference>
<dbReference type="PROSITE" id="PS00792">
    <property type="entry name" value="DHPS_1"/>
    <property type="match status" value="1"/>
</dbReference>
<dbReference type="GO" id="GO:0005829">
    <property type="term" value="C:cytosol"/>
    <property type="evidence" value="ECO:0007669"/>
    <property type="project" value="TreeGrafter"/>
</dbReference>
<comment type="function">
    <text evidence="10">Catalyzes the condensation of para-aminobenzoate (pABA) with 6-hydroxymethyl-7,8-dihydropterin diphosphate (DHPt-PP) to form 7,8-dihydropteroate (H2Pte), the immediate precursor of folate derivatives.</text>
</comment>
<reference evidence="12 13" key="1">
    <citation type="submission" date="2016-10" db="EMBL/GenBank/DDBJ databases">
        <title>Actinomyces aegypiusis sp. nov., isolated from the Aegypius monachus in Qinghai Tibet Plateau China.</title>
        <authorList>
            <person name="Wang Y."/>
        </authorList>
    </citation>
    <scope>NUCLEOTIDE SEQUENCE [LARGE SCALE GENOMIC DNA]</scope>
    <source>
        <strain evidence="12 13">VUL4_3</strain>
    </source>
</reference>
<evidence type="ECO:0000256" key="2">
    <source>
        <dbReference type="ARBA" id="ARBA00001946"/>
    </source>
</evidence>
<dbReference type="STRING" id="1912795.BK816_07640"/>
<evidence type="ECO:0000256" key="4">
    <source>
        <dbReference type="ARBA" id="ARBA00009503"/>
    </source>
</evidence>
<gene>
    <name evidence="12" type="ORF">BK816_07640</name>
</gene>
<evidence type="ECO:0000256" key="9">
    <source>
        <dbReference type="ARBA" id="ARBA00022909"/>
    </source>
</evidence>
<comment type="cofactor">
    <cofactor evidence="2 10">
        <name>Mg(2+)</name>
        <dbReference type="ChEBI" id="CHEBI:18420"/>
    </cofactor>
</comment>
<keyword evidence="6 10" id="KW-0808">Transferase</keyword>
<dbReference type="InterPro" id="IPR006390">
    <property type="entry name" value="DHP_synth_dom"/>
</dbReference>
<keyword evidence="9 10" id="KW-0289">Folate biosynthesis</keyword>
<comment type="pathway">
    <text evidence="3 10">Cofactor biosynthesis; tetrahydrofolate biosynthesis; 7,8-dihydrofolate from 2-amino-4-hydroxy-6-hydroxymethyl-7,8-dihydropteridine diphosphate and 4-aminobenzoate: step 1/2.</text>
</comment>
<dbReference type="KEGG" id="avu:BK816_07640"/>
<comment type="similarity">
    <text evidence="4 10">Belongs to the DHPS family.</text>
</comment>
<dbReference type="Pfam" id="PF00809">
    <property type="entry name" value="Pterin_bind"/>
    <property type="match status" value="1"/>
</dbReference>
<dbReference type="GO" id="GO:0046654">
    <property type="term" value="P:tetrahydrofolate biosynthetic process"/>
    <property type="evidence" value="ECO:0007669"/>
    <property type="project" value="UniProtKB-UniPathway"/>
</dbReference>
<dbReference type="EC" id="2.5.1.15" evidence="5 10"/>
<evidence type="ECO:0000256" key="1">
    <source>
        <dbReference type="ARBA" id="ARBA00000012"/>
    </source>
</evidence>
<evidence type="ECO:0000259" key="11">
    <source>
        <dbReference type="PROSITE" id="PS50972"/>
    </source>
</evidence>
<keyword evidence="8 10" id="KW-0460">Magnesium</keyword>
<dbReference type="AlphaFoldDB" id="A0A1D9MLD8"/>
<dbReference type="Proteomes" id="UP000176288">
    <property type="component" value="Chromosome"/>
</dbReference>
<evidence type="ECO:0000256" key="6">
    <source>
        <dbReference type="ARBA" id="ARBA00022679"/>
    </source>
</evidence>
<protein>
    <recommendedName>
        <fullName evidence="5 10">Dihydropteroate synthase</fullName>
        <shortName evidence="10">DHPS</shortName>
        <ecNumber evidence="5 10">2.5.1.15</ecNumber>
    </recommendedName>
    <alternativeName>
        <fullName evidence="10">Dihydropteroate pyrophosphorylase</fullName>
    </alternativeName>
</protein>
<dbReference type="UniPathway" id="UPA00077">
    <property type="reaction ID" value="UER00156"/>
</dbReference>
<evidence type="ECO:0000256" key="5">
    <source>
        <dbReference type="ARBA" id="ARBA00012458"/>
    </source>
</evidence>
<dbReference type="PANTHER" id="PTHR20941">
    <property type="entry name" value="FOLATE SYNTHESIS PROTEINS"/>
    <property type="match status" value="1"/>
</dbReference>
<evidence type="ECO:0000313" key="13">
    <source>
        <dbReference type="Proteomes" id="UP000176288"/>
    </source>
</evidence>
<dbReference type="GO" id="GO:0046656">
    <property type="term" value="P:folic acid biosynthetic process"/>
    <property type="evidence" value="ECO:0007669"/>
    <property type="project" value="UniProtKB-KW"/>
</dbReference>
<dbReference type="InterPro" id="IPR011005">
    <property type="entry name" value="Dihydropteroate_synth-like_sf"/>
</dbReference>
<dbReference type="PROSITE" id="PS50972">
    <property type="entry name" value="PTERIN_BINDING"/>
    <property type="match status" value="1"/>
</dbReference>
<keyword evidence="7 10" id="KW-0479">Metal-binding</keyword>
<evidence type="ECO:0000256" key="8">
    <source>
        <dbReference type="ARBA" id="ARBA00022842"/>
    </source>
</evidence>
<dbReference type="PROSITE" id="PS00793">
    <property type="entry name" value="DHPS_2"/>
    <property type="match status" value="1"/>
</dbReference>
<dbReference type="RefSeq" id="WP_071164644.1">
    <property type="nucleotide sequence ID" value="NZ_CP017812.1"/>
</dbReference>
<dbReference type="Gene3D" id="3.20.20.20">
    <property type="entry name" value="Dihydropteroate synthase-like"/>
    <property type="match status" value="1"/>
</dbReference>
<dbReference type="GO" id="GO:0046872">
    <property type="term" value="F:metal ion binding"/>
    <property type="evidence" value="ECO:0007669"/>
    <property type="project" value="UniProtKB-KW"/>
</dbReference>
<dbReference type="NCBIfam" id="TIGR01496">
    <property type="entry name" value="DHPS"/>
    <property type="match status" value="1"/>
</dbReference>
<sequence length="281" mass="30133">MSYQLENLVKPTAVMGILNVTPDSFSDGGRHFSLKDALAGAERLLAEGATLIDVGGESTRPGSTRIPSSEEQDRIMPVIKELVAGGAVVSVDTLHADTAAKAIEAGAQIINDVSGGLYDDQMGKVVAGSPAYYICQHWRGTPDTMDQLASYEDVTAEVKAELDERLAELFAAGVVPEQIILDPGLGFAKNPQQCWQLLAQLPELQAMGYPILIGASRKRFVGQIPGVEGGPTERDLPTAVISAWCAQHQIWAVRVHDVRSSVIAINTVRSMLDANSLEDRK</sequence>
<dbReference type="SUPFAM" id="SSF51717">
    <property type="entry name" value="Dihydropteroate synthetase-like"/>
    <property type="match status" value="1"/>
</dbReference>
<dbReference type="CDD" id="cd00739">
    <property type="entry name" value="DHPS"/>
    <property type="match status" value="1"/>
</dbReference>
<name>A0A1D9MLD8_9ACTO</name>
<proteinExistence type="inferred from homology"/>
<dbReference type="PANTHER" id="PTHR20941:SF1">
    <property type="entry name" value="FOLIC ACID SYNTHESIS PROTEIN FOL1"/>
    <property type="match status" value="1"/>
</dbReference>
<dbReference type="InterPro" id="IPR045031">
    <property type="entry name" value="DHP_synth-like"/>
</dbReference>
<organism evidence="12 13">
    <name type="scientific">Boudabousia tangfeifanii</name>
    <dbReference type="NCBI Taxonomy" id="1912795"/>
    <lineage>
        <taxon>Bacteria</taxon>
        <taxon>Bacillati</taxon>
        <taxon>Actinomycetota</taxon>
        <taxon>Actinomycetes</taxon>
        <taxon>Actinomycetales</taxon>
        <taxon>Actinomycetaceae</taxon>
        <taxon>Boudabousia</taxon>
    </lineage>
</organism>
<keyword evidence="13" id="KW-1185">Reference proteome</keyword>
<dbReference type="InterPro" id="IPR000489">
    <property type="entry name" value="Pterin-binding_dom"/>
</dbReference>
<feature type="domain" description="Pterin-binding" evidence="11">
    <location>
        <begin position="12"/>
        <end position="266"/>
    </location>
</feature>